<feature type="transmembrane region" description="Helical" evidence="1">
    <location>
        <begin position="6"/>
        <end position="30"/>
    </location>
</feature>
<dbReference type="Pfam" id="PF05751">
    <property type="entry name" value="FixH"/>
    <property type="match status" value="1"/>
</dbReference>
<name>A0ABW5DW87_9PROT</name>
<reference evidence="3" key="1">
    <citation type="journal article" date="2019" name="Int. J. Syst. Evol. Microbiol.">
        <title>The Global Catalogue of Microorganisms (GCM) 10K type strain sequencing project: providing services to taxonomists for standard genome sequencing and annotation.</title>
        <authorList>
            <consortium name="The Broad Institute Genomics Platform"/>
            <consortium name="The Broad Institute Genome Sequencing Center for Infectious Disease"/>
            <person name="Wu L."/>
            <person name="Ma J."/>
        </authorList>
    </citation>
    <scope>NUCLEOTIDE SEQUENCE [LARGE SCALE GENOMIC DNA]</scope>
    <source>
        <strain evidence="3">CGMCC 1.19062</strain>
    </source>
</reference>
<evidence type="ECO:0000256" key="1">
    <source>
        <dbReference type="SAM" id="Phobius"/>
    </source>
</evidence>
<keyword evidence="1" id="KW-0812">Transmembrane</keyword>
<dbReference type="Proteomes" id="UP001597295">
    <property type="component" value="Unassembled WGS sequence"/>
</dbReference>
<protein>
    <submittedName>
        <fullName evidence="2">FixH family protein</fullName>
    </submittedName>
</protein>
<dbReference type="InterPro" id="IPR008620">
    <property type="entry name" value="FixH"/>
</dbReference>
<keyword evidence="1" id="KW-0472">Membrane</keyword>
<organism evidence="2 3">
    <name type="scientific">Lacibacterium aquatile</name>
    <dbReference type="NCBI Taxonomy" id="1168082"/>
    <lineage>
        <taxon>Bacteria</taxon>
        <taxon>Pseudomonadati</taxon>
        <taxon>Pseudomonadota</taxon>
        <taxon>Alphaproteobacteria</taxon>
        <taxon>Rhodospirillales</taxon>
        <taxon>Rhodospirillaceae</taxon>
    </lineage>
</organism>
<keyword evidence="1" id="KW-1133">Transmembrane helix</keyword>
<evidence type="ECO:0000313" key="3">
    <source>
        <dbReference type="Proteomes" id="UP001597295"/>
    </source>
</evidence>
<dbReference type="EMBL" id="JBHUIP010000014">
    <property type="protein sequence ID" value="MFD2264993.1"/>
    <property type="molecule type" value="Genomic_DNA"/>
</dbReference>
<comment type="caution">
    <text evidence="2">The sequence shown here is derived from an EMBL/GenBank/DDBJ whole genome shotgun (WGS) entry which is preliminary data.</text>
</comment>
<sequence length="149" mass="16160">MTRSAWIPYAFIAGFAVVLSANGALIYAATRQKVSLVVEKPYERGLDYNRLLAEQHRQQALGWSVKVAVDGGALSVTATAADHEFADAVAEVTLQRPIEGDRIGPFPVLLVKSQGRLPIDGARPGQWTAHVILHVGADRQVSDHRLVLP</sequence>
<gene>
    <name evidence="2" type="ORF">ACFSM5_18965</name>
</gene>
<proteinExistence type="predicted"/>
<accession>A0ABW5DW87</accession>
<dbReference type="RefSeq" id="WP_379878160.1">
    <property type="nucleotide sequence ID" value="NZ_JBHUIP010000014.1"/>
</dbReference>
<evidence type="ECO:0000313" key="2">
    <source>
        <dbReference type="EMBL" id="MFD2264993.1"/>
    </source>
</evidence>
<keyword evidence="3" id="KW-1185">Reference proteome</keyword>